<keyword evidence="2" id="KW-1185">Reference proteome</keyword>
<protein>
    <submittedName>
        <fullName evidence="1">Uncharacterized protein</fullName>
    </submittedName>
</protein>
<proteinExistence type="predicted"/>
<dbReference type="EMBL" id="CM055111">
    <property type="protein sequence ID" value="KAJ7518659.1"/>
    <property type="molecule type" value="Genomic_DNA"/>
</dbReference>
<accession>A0ACC2AM81</accession>
<evidence type="ECO:0000313" key="1">
    <source>
        <dbReference type="EMBL" id="KAJ7518659.1"/>
    </source>
</evidence>
<gene>
    <name evidence="1" type="ORF">O6H91_20G002600</name>
</gene>
<comment type="caution">
    <text evidence="1">The sequence shown here is derived from an EMBL/GenBank/DDBJ whole genome shotgun (WGS) entry which is preliminary data.</text>
</comment>
<evidence type="ECO:0000313" key="2">
    <source>
        <dbReference type="Proteomes" id="UP001162992"/>
    </source>
</evidence>
<sequence length="372" mass="41266">MMGVVASSASAAAIRLSSLSHSSCSLLPLPSRQGPAACIFAAYSKTLTANGDVLLDGGFSPKKIMGADDDELLGKIHCGEDFGKEGEHGTSSSWKWRLVIAYDGTQYLGWQWQPKGGSVQYMIEDALMKVTRCTRKDLLVVAASRTDAGVHAWGQVAHFVTPFCFERLDRLHLSLNGILPQDIRIREIAAAQPNFHARYYAHKKMYHYTVYVAAVMDPCQRFYAWHVRESLNIGAMTEAAQFFVGVHDFTTFANSSKDSVQRDLAREILSFNIVDEAPILRFEVEGTGFFYKQVRNMVSLLLEVGKGILPPRSVCDLLASHDRTKLARVCVTAPPQGDGKKGCHLSNSLRFFFLVGEPKALYSVAHTIYRHL</sequence>
<name>A0ACC2AM81_DIPCM</name>
<dbReference type="Proteomes" id="UP001162992">
    <property type="component" value="Chromosome 20"/>
</dbReference>
<organism evidence="1 2">
    <name type="scientific">Diphasiastrum complanatum</name>
    <name type="common">Issler's clubmoss</name>
    <name type="synonym">Lycopodium complanatum</name>
    <dbReference type="NCBI Taxonomy" id="34168"/>
    <lineage>
        <taxon>Eukaryota</taxon>
        <taxon>Viridiplantae</taxon>
        <taxon>Streptophyta</taxon>
        <taxon>Embryophyta</taxon>
        <taxon>Tracheophyta</taxon>
        <taxon>Lycopodiopsida</taxon>
        <taxon>Lycopodiales</taxon>
        <taxon>Lycopodiaceae</taxon>
        <taxon>Lycopodioideae</taxon>
        <taxon>Diphasiastrum</taxon>
    </lineage>
</organism>
<reference evidence="2" key="1">
    <citation type="journal article" date="2024" name="Proc. Natl. Acad. Sci. U.S.A.">
        <title>Extraordinary preservation of gene collinearity over three hundred million years revealed in homosporous lycophytes.</title>
        <authorList>
            <person name="Li C."/>
            <person name="Wickell D."/>
            <person name="Kuo L.Y."/>
            <person name="Chen X."/>
            <person name="Nie B."/>
            <person name="Liao X."/>
            <person name="Peng D."/>
            <person name="Ji J."/>
            <person name="Jenkins J."/>
            <person name="Williams M."/>
            <person name="Shu S."/>
            <person name="Plott C."/>
            <person name="Barry K."/>
            <person name="Rajasekar S."/>
            <person name="Grimwood J."/>
            <person name="Han X."/>
            <person name="Sun S."/>
            <person name="Hou Z."/>
            <person name="He W."/>
            <person name="Dai G."/>
            <person name="Sun C."/>
            <person name="Schmutz J."/>
            <person name="Leebens-Mack J.H."/>
            <person name="Li F.W."/>
            <person name="Wang L."/>
        </authorList>
    </citation>
    <scope>NUCLEOTIDE SEQUENCE [LARGE SCALE GENOMIC DNA]</scope>
    <source>
        <strain evidence="2">cv. PW_Plant_1</strain>
    </source>
</reference>